<dbReference type="PANTHER" id="PTHR10695:SF46">
    <property type="entry name" value="BIFUNCTIONAL COENZYME A SYNTHASE-RELATED"/>
    <property type="match status" value="1"/>
</dbReference>
<dbReference type="AlphaFoldDB" id="A0AA87QEW4"/>
<comment type="caution">
    <text evidence="7">The sequence shown here is derived from an EMBL/GenBank/DDBJ whole genome shotgun (WGS) entry which is preliminary data.</text>
</comment>
<evidence type="ECO:0000256" key="3">
    <source>
        <dbReference type="ARBA" id="ARBA00022840"/>
    </source>
</evidence>
<proteinExistence type="inferred from homology"/>
<dbReference type="SUPFAM" id="SSF52540">
    <property type="entry name" value="P-loop containing nucleoside triphosphate hydrolases"/>
    <property type="match status" value="1"/>
</dbReference>
<dbReference type="Proteomes" id="UP000026941">
    <property type="component" value="Unassembled WGS sequence"/>
</dbReference>
<dbReference type="InterPro" id="IPR027417">
    <property type="entry name" value="P-loop_NTPase"/>
</dbReference>
<evidence type="ECO:0000256" key="1">
    <source>
        <dbReference type="ARBA" id="ARBA00009018"/>
    </source>
</evidence>
<dbReference type="GO" id="GO:0005524">
    <property type="term" value="F:ATP binding"/>
    <property type="evidence" value="ECO:0007669"/>
    <property type="project" value="UniProtKB-UniRule"/>
</dbReference>
<dbReference type="GO" id="GO:0005737">
    <property type="term" value="C:cytoplasm"/>
    <property type="evidence" value="ECO:0007669"/>
    <property type="project" value="UniProtKB-SubCell"/>
</dbReference>
<evidence type="ECO:0000256" key="6">
    <source>
        <dbReference type="NCBIfam" id="TIGR00152"/>
    </source>
</evidence>
<protein>
    <recommendedName>
        <fullName evidence="5 6">Dephospho-CoA kinase</fullName>
        <ecNumber evidence="5 6">2.7.1.24</ecNumber>
    </recommendedName>
    <alternativeName>
        <fullName evidence="5">Dephosphocoenzyme A kinase</fullName>
    </alternativeName>
</protein>
<name>A0AA87QEW4_RHIRH</name>
<dbReference type="EMBL" id="BAYX01000013">
    <property type="protein sequence ID" value="GAJ95699.1"/>
    <property type="molecule type" value="Genomic_DNA"/>
</dbReference>
<dbReference type="NCBIfam" id="TIGR00152">
    <property type="entry name" value="dephospho-CoA kinase"/>
    <property type="match status" value="1"/>
</dbReference>
<dbReference type="HAMAP" id="MF_00376">
    <property type="entry name" value="Dephospho_CoA_kinase"/>
    <property type="match status" value="1"/>
</dbReference>
<dbReference type="Pfam" id="PF01121">
    <property type="entry name" value="CoaE"/>
    <property type="match status" value="1"/>
</dbReference>
<dbReference type="RefSeq" id="WP_042475178.1">
    <property type="nucleotide sequence ID" value="NZ_BAYX01000013.1"/>
</dbReference>
<keyword evidence="5" id="KW-0963">Cytoplasm</keyword>
<dbReference type="PANTHER" id="PTHR10695">
    <property type="entry name" value="DEPHOSPHO-COA KINASE-RELATED"/>
    <property type="match status" value="1"/>
</dbReference>
<evidence type="ECO:0000256" key="2">
    <source>
        <dbReference type="ARBA" id="ARBA00022741"/>
    </source>
</evidence>
<dbReference type="InterPro" id="IPR001977">
    <property type="entry name" value="Depp_CoAkinase"/>
</dbReference>
<comment type="similarity">
    <text evidence="1 5">Belongs to the CoaE family.</text>
</comment>
<organism evidence="7 8">
    <name type="scientific">Rhizobium rhizogenes NBRC 13257</name>
    <dbReference type="NCBI Taxonomy" id="1220581"/>
    <lineage>
        <taxon>Bacteria</taxon>
        <taxon>Pseudomonadati</taxon>
        <taxon>Pseudomonadota</taxon>
        <taxon>Alphaproteobacteria</taxon>
        <taxon>Hyphomicrobiales</taxon>
        <taxon>Rhizobiaceae</taxon>
        <taxon>Rhizobium/Agrobacterium group</taxon>
        <taxon>Rhizobium</taxon>
    </lineage>
</organism>
<gene>
    <name evidence="5 7" type="primary">coaE</name>
    <name evidence="7" type="ORF">RRH01S_13_00580</name>
</gene>
<dbReference type="GO" id="GO:0015937">
    <property type="term" value="P:coenzyme A biosynthetic process"/>
    <property type="evidence" value="ECO:0007669"/>
    <property type="project" value="UniProtKB-UniRule"/>
</dbReference>
<dbReference type="PROSITE" id="PS51219">
    <property type="entry name" value="DPCK"/>
    <property type="match status" value="1"/>
</dbReference>
<sequence length="205" mass="22591">MIRVGLTGSIGMGKSTSGKLFAEVGIPINDADAVVHELYRGEAVPLIEAAFPGTTKNGTVDRQELGRQLGLDPSGFKRLEAIVHPLVRQRERIFLDHQRTAGADIVVLDIPLLFETGADKRVDRIVVVSCDPQLQRERVLARPGMTEERFNMILSRQTPDAEKRARADYIIDTSHSIDTTREQIRDIIADLRRQSADGGPTGGEP</sequence>
<feature type="binding site" evidence="5">
    <location>
        <begin position="11"/>
        <end position="16"/>
    </location>
    <ligand>
        <name>ATP</name>
        <dbReference type="ChEBI" id="CHEBI:30616"/>
    </ligand>
</feature>
<evidence type="ECO:0000313" key="7">
    <source>
        <dbReference type="EMBL" id="GAJ95699.1"/>
    </source>
</evidence>
<dbReference type="Gene3D" id="3.40.50.300">
    <property type="entry name" value="P-loop containing nucleotide triphosphate hydrolases"/>
    <property type="match status" value="1"/>
</dbReference>
<accession>A0AA87QEW4</accession>
<comment type="function">
    <text evidence="5">Catalyzes the phosphorylation of the 3'-hydroxyl group of dephosphocoenzyme A to form coenzyme A.</text>
</comment>
<comment type="pathway">
    <text evidence="5">Cofactor biosynthesis; coenzyme A biosynthesis; CoA from (R)-pantothenate: step 5/5.</text>
</comment>
<comment type="subcellular location">
    <subcellularLocation>
        <location evidence="5">Cytoplasm</location>
    </subcellularLocation>
</comment>
<keyword evidence="3 5" id="KW-0067">ATP-binding</keyword>
<comment type="catalytic activity">
    <reaction evidence="5">
        <text>3'-dephospho-CoA + ATP = ADP + CoA + H(+)</text>
        <dbReference type="Rhea" id="RHEA:18245"/>
        <dbReference type="ChEBI" id="CHEBI:15378"/>
        <dbReference type="ChEBI" id="CHEBI:30616"/>
        <dbReference type="ChEBI" id="CHEBI:57287"/>
        <dbReference type="ChEBI" id="CHEBI:57328"/>
        <dbReference type="ChEBI" id="CHEBI:456216"/>
        <dbReference type="EC" id="2.7.1.24"/>
    </reaction>
</comment>
<dbReference type="EC" id="2.7.1.24" evidence="5 6"/>
<dbReference type="CDD" id="cd02022">
    <property type="entry name" value="DPCK"/>
    <property type="match status" value="1"/>
</dbReference>
<evidence type="ECO:0000256" key="5">
    <source>
        <dbReference type="HAMAP-Rule" id="MF_00376"/>
    </source>
</evidence>
<dbReference type="GO" id="GO:0004140">
    <property type="term" value="F:dephospho-CoA kinase activity"/>
    <property type="evidence" value="ECO:0007669"/>
    <property type="project" value="UniProtKB-UniRule"/>
</dbReference>
<evidence type="ECO:0000313" key="8">
    <source>
        <dbReference type="Proteomes" id="UP000026941"/>
    </source>
</evidence>
<keyword evidence="5" id="KW-0808">Transferase</keyword>
<keyword evidence="2 5" id="KW-0547">Nucleotide-binding</keyword>
<keyword evidence="4 5" id="KW-0173">Coenzyme A biosynthesis</keyword>
<reference evidence="7 8" key="1">
    <citation type="submission" date="2014-05" db="EMBL/GenBank/DDBJ databases">
        <title>Whole genome shotgun sequence of Rhizobium rhizogenes NBRC 13257.</title>
        <authorList>
            <person name="Katano-Makiyama Y."/>
            <person name="Hosoyama A."/>
            <person name="Hashimoto M."/>
            <person name="Hosoyama Y."/>
            <person name="Noguchi M."/>
            <person name="Tsuchikane K."/>
            <person name="Kimura A."/>
            <person name="Ohji S."/>
            <person name="Ichikawa N."/>
            <person name="Yamazoe A."/>
            <person name="Fujita N."/>
        </authorList>
    </citation>
    <scope>NUCLEOTIDE SEQUENCE [LARGE SCALE GENOMIC DNA]</scope>
    <source>
        <strain evidence="7 8">NBRC 13257</strain>
    </source>
</reference>
<keyword evidence="5 7" id="KW-0418">Kinase</keyword>
<evidence type="ECO:0000256" key="4">
    <source>
        <dbReference type="ARBA" id="ARBA00022993"/>
    </source>
</evidence>